<dbReference type="EC" id="5.6.2.4" evidence="11"/>
<evidence type="ECO:0000259" key="13">
    <source>
        <dbReference type="PROSITE" id="PS51217"/>
    </source>
</evidence>
<dbReference type="InterPro" id="IPR005751">
    <property type="entry name" value="ATP-dep_DNA_helicase_PcrA"/>
</dbReference>
<name>A0A9D0ZNJ1_9FIRM</name>
<dbReference type="SUPFAM" id="SSF52540">
    <property type="entry name" value="P-loop containing nucleoside triphosphate hydrolases"/>
    <property type="match status" value="1"/>
</dbReference>
<dbReference type="FunFam" id="1.10.486.10:FF:000003">
    <property type="entry name" value="ATP-dependent DNA helicase"/>
    <property type="match status" value="1"/>
</dbReference>
<dbReference type="PROSITE" id="PS51198">
    <property type="entry name" value="UVRD_HELICASE_ATP_BIND"/>
    <property type="match status" value="1"/>
</dbReference>
<keyword evidence="4 10" id="KW-0347">Helicase</keyword>
<dbReference type="InterPro" id="IPR014017">
    <property type="entry name" value="DNA_helicase_UvrD-like_C"/>
</dbReference>
<dbReference type="GO" id="GO:0005829">
    <property type="term" value="C:cytosol"/>
    <property type="evidence" value="ECO:0007669"/>
    <property type="project" value="TreeGrafter"/>
</dbReference>
<dbReference type="GO" id="GO:0005524">
    <property type="term" value="F:ATP binding"/>
    <property type="evidence" value="ECO:0007669"/>
    <property type="project" value="UniProtKB-UniRule"/>
</dbReference>
<dbReference type="GO" id="GO:0006260">
    <property type="term" value="P:DNA replication"/>
    <property type="evidence" value="ECO:0007669"/>
    <property type="project" value="InterPro"/>
</dbReference>
<evidence type="ECO:0000256" key="7">
    <source>
        <dbReference type="ARBA" id="ARBA00023235"/>
    </source>
</evidence>
<dbReference type="GO" id="GO:0016787">
    <property type="term" value="F:hydrolase activity"/>
    <property type="evidence" value="ECO:0007669"/>
    <property type="project" value="UniProtKB-UniRule"/>
</dbReference>
<dbReference type="NCBIfam" id="TIGR01073">
    <property type="entry name" value="pcrA"/>
    <property type="match status" value="1"/>
</dbReference>
<evidence type="ECO:0000256" key="6">
    <source>
        <dbReference type="ARBA" id="ARBA00023125"/>
    </source>
</evidence>
<dbReference type="GO" id="GO:0033202">
    <property type="term" value="C:DNA helicase complex"/>
    <property type="evidence" value="ECO:0007669"/>
    <property type="project" value="TreeGrafter"/>
</dbReference>
<keyword evidence="3 10" id="KW-0378">Hydrolase</keyword>
<evidence type="ECO:0000256" key="11">
    <source>
        <dbReference type="RuleBase" id="RU364053"/>
    </source>
</evidence>
<evidence type="ECO:0000256" key="8">
    <source>
        <dbReference type="ARBA" id="ARBA00034617"/>
    </source>
</evidence>
<comment type="catalytic activity">
    <reaction evidence="9 11">
        <text>ATP + H2O = ADP + phosphate + H(+)</text>
        <dbReference type="Rhea" id="RHEA:13065"/>
        <dbReference type="ChEBI" id="CHEBI:15377"/>
        <dbReference type="ChEBI" id="CHEBI:15378"/>
        <dbReference type="ChEBI" id="CHEBI:30616"/>
        <dbReference type="ChEBI" id="CHEBI:43474"/>
        <dbReference type="ChEBI" id="CHEBI:456216"/>
        <dbReference type="EC" id="5.6.2.4"/>
    </reaction>
</comment>
<comment type="caution">
    <text evidence="14">The sequence shown here is derived from an EMBL/GenBank/DDBJ whole genome shotgun (WGS) entry which is preliminary data.</text>
</comment>
<dbReference type="GO" id="GO:0000725">
    <property type="term" value="P:recombinational repair"/>
    <property type="evidence" value="ECO:0007669"/>
    <property type="project" value="TreeGrafter"/>
</dbReference>
<dbReference type="InterPro" id="IPR027417">
    <property type="entry name" value="P-loop_NTPase"/>
</dbReference>
<reference evidence="14" key="2">
    <citation type="journal article" date="2021" name="PeerJ">
        <title>Extensive microbial diversity within the chicken gut microbiome revealed by metagenomics and culture.</title>
        <authorList>
            <person name="Gilroy R."/>
            <person name="Ravi A."/>
            <person name="Getino M."/>
            <person name="Pursley I."/>
            <person name="Horton D.L."/>
            <person name="Alikhan N.F."/>
            <person name="Baker D."/>
            <person name="Gharbi K."/>
            <person name="Hall N."/>
            <person name="Watson M."/>
            <person name="Adriaenssens E.M."/>
            <person name="Foster-Nyarko E."/>
            <person name="Jarju S."/>
            <person name="Secka A."/>
            <person name="Antonio M."/>
            <person name="Oren A."/>
            <person name="Chaudhuri R.R."/>
            <person name="La Ragione R."/>
            <person name="Hildebrand F."/>
            <person name="Pallen M.J."/>
        </authorList>
    </citation>
    <scope>NUCLEOTIDE SEQUENCE</scope>
    <source>
        <strain evidence="14">ChiSjej6B24-2974</strain>
    </source>
</reference>
<dbReference type="GO" id="GO:0009314">
    <property type="term" value="P:response to radiation"/>
    <property type="evidence" value="ECO:0007669"/>
    <property type="project" value="UniProtKB-ARBA"/>
</dbReference>
<keyword evidence="7" id="KW-0413">Isomerase</keyword>
<comment type="catalytic activity">
    <reaction evidence="8">
        <text>Couples ATP hydrolysis with the unwinding of duplex DNA by translocating in the 3'-5' direction.</text>
        <dbReference type="EC" id="5.6.2.4"/>
    </reaction>
</comment>
<proteinExistence type="inferred from homology"/>
<gene>
    <name evidence="14" type="primary">pcrA</name>
    <name evidence="14" type="ORF">IAA52_10380</name>
</gene>
<dbReference type="FunFam" id="1.10.10.160:FF:000001">
    <property type="entry name" value="ATP-dependent DNA helicase"/>
    <property type="match status" value="1"/>
</dbReference>
<dbReference type="Gene3D" id="1.10.486.10">
    <property type="entry name" value="PCRA, domain 4"/>
    <property type="match status" value="1"/>
</dbReference>
<dbReference type="AlphaFoldDB" id="A0A9D0ZNJ1"/>
<dbReference type="InterPro" id="IPR013986">
    <property type="entry name" value="DExx_box_DNA_helicase_dom_sf"/>
</dbReference>
<feature type="domain" description="UvrD-like helicase ATP-binding" evidence="12">
    <location>
        <begin position="5"/>
        <end position="284"/>
    </location>
</feature>
<comment type="similarity">
    <text evidence="1 11">Belongs to the helicase family. UvrD subfamily.</text>
</comment>
<dbReference type="GO" id="GO:0003677">
    <property type="term" value="F:DNA binding"/>
    <property type="evidence" value="ECO:0007669"/>
    <property type="project" value="UniProtKB-KW"/>
</dbReference>
<evidence type="ECO:0000256" key="1">
    <source>
        <dbReference type="ARBA" id="ARBA00009922"/>
    </source>
</evidence>
<sequence>MMDLNALNPQQRLAVETTEGPLLVLAGAGSGKTRVLTYRVAKLIEDGVPPWKILAITFTNKAAREMAARIAALAGAEASEVWVSTFHACCARILRRDIEKLGYKRQFAIYDEDDRLTLIKSILKELNLSDKEYPPRQVRAVISDAKNRLLTPAEWLKDAGDSFRNKHLSEVYTRYEDGLRANNALDFDDLLLKTLELFAAQPPVLDYYRNRFDYILVDEYQDTNAAQYELVRLLAGEKRNLCVVGDDDQSIYGWRGADIRNILDFEKDFPDAKVVKLERNYRSTANILDAANQVIAHNQGRKEKALWTEAGEGEKITLYRALDERDEAAYIASMARQASQKYGAGQVAVLYRTNAQSRVLEEAFVRSGTAYRVYGGLKFYDRKEVKDLIAYMRAIVNPDDDVSTRRIINEPKRAIGDATVEALLEYGRENELSLLGAALDVDNVALSTRAASAVRGFSELMIDLTEALYEQKPSEFLDTLLQKTGYARQFEANPSDENTARLENIEELRGAVSEFERLNPEGGMTDFLENVALMTDLDNMEERPGAVTLMTLHAAKGLEFDVVFLAGMEENIFPISRAQMDESQLEEERRLCYVGITRARKKLYLSCAHTRMLYNARNANEPSRFLSEIPPRVLERGRAGGRESVRTMPPPQHAPVERKAVKPLWNAPQAGGALGIPGVTKGFVPSPARSVQAATLFQVGDEVMHRVFKRGVVTEVTGSGDGQRVRVRFADGQEKLFAANAAPIVKVGK</sequence>
<dbReference type="CDD" id="cd17932">
    <property type="entry name" value="DEXQc_UvrD"/>
    <property type="match status" value="1"/>
</dbReference>
<dbReference type="PROSITE" id="PS51217">
    <property type="entry name" value="UVRD_HELICASE_CTER"/>
    <property type="match status" value="1"/>
</dbReference>
<dbReference type="Gene3D" id="1.10.10.160">
    <property type="match status" value="1"/>
</dbReference>
<protein>
    <recommendedName>
        <fullName evidence="11">ATP-dependent DNA helicase</fullName>
        <ecNumber evidence="11">5.6.2.4</ecNumber>
    </recommendedName>
</protein>
<evidence type="ECO:0000256" key="9">
    <source>
        <dbReference type="ARBA" id="ARBA00048988"/>
    </source>
</evidence>
<feature type="domain" description="UvrD-like helicase C-terminal" evidence="13">
    <location>
        <begin position="285"/>
        <end position="557"/>
    </location>
</feature>
<keyword evidence="5 10" id="KW-0067">ATP-binding</keyword>
<evidence type="ECO:0000256" key="4">
    <source>
        <dbReference type="ARBA" id="ARBA00022806"/>
    </source>
</evidence>
<dbReference type="PANTHER" id="PTHR11070">
    <property type="entry name" value="UVRD / RECB / PCRA DNA HELICASE FAMILY MEMBER"/>
    <property type="match status" value="1"/>
</dbReference>
<reference evidence="14" key="1">
    <citation type="submission" date="2020-10" db="EMBL/GenBank/DDBJ databases">
        <authorList>
            <person name="Gilroy R."/>
        </authorList>
    </citation>
    <scope>NUCLEOTIDE SEQUENCE</scope>
    <source>
        <strain evidence="14">ChiSjej6B24-2974</strain>
    </source>
</reference>
<dbReference type="Pfam" id="PF00580">
    <property type="entry name" value="UvrD-helicase"/>
    <property type="match status" value="1"/>
</dbReference>
<dbReference type="Pfam" id="PF21196">
    <property type="entry name" value="PcrA_UvrD_tudor"/>
    <property type="match status" value="1"/>
</dbReference>
<keyword evidence="2 10" id="KW-0547">Nucleotide-binding</keyword>
<evidence type="ECO:0000313" key="14">
    <source>
        <dbReference type="EMBL" id="HIQ83492.1"/>
    </source>
</evidence>
<evidence type="ECO:0000256" key="3">
    <source>
        <dbReference type="ARBA" id="ARBA00022801"/>
    </source>
</evidence>
<dbReference type="InterPro" id="IPR014016">
    <property type="entry name" value="UvrD-like_ATP-bd"/>
</dbReference>
<evidence type="ECO:0000256" key="10">
    <source>
        <dbReference type="PROSITE-ProRule" id="PRU00560"/>
    </source>
</evidence>
<dbReference type="GO" id="GO:0043138">
    <property type="term" value="F:3'-5' DNA helicase activity"/>
    <property type="evidence" value="ECO:0007669"/>
    <property type="project" value="UniProtKB-EC"/>
</dbReference>
<organism evidence="14 15">
    <name type="scientific">Candidatus Pullichristensenella stercorigallinarum</name>
    <dbReference type="NCBI Taxonomy" id="2840909"/>
    <lineage>
        <taxon>Bacteria</taxon>
        <taxon>Bacillati</taxon>
        <taxon>Bacillota</taxon>
        <taxon>Clostridia</taxon>
        <taxon>Candidatus Pullichristensenella</taxon>
    </lineage>
</organism>
<dbReference type="Proteomes" id="UP000824260">
    <property type="component" value="Unassembled WGS sequence"/>
</dbReference>
<evidence type="ECO:0000256" key="2">
    <source>
        <dbReference type="ARBA" id="ARBA00022741"/>
    </source>
</evidence>
<dbReference type="PANTHER" id="PTHR11070:SF2">
    <property type="entry name" value="ATP-DEPENDENT DNA HELICASE SRS2"/>
    <property type="match status" value="1"/>
</dbReference>
<evidence type="ECO:0000256" key="5">
    <source>
        <dbReference type="ARBA" id="ARBA00022840"/>
    </source>
</evidence>
<evidence type="ECO:0000313" key="15">
    <source>
        <dbReference type="Proteomes" id="UP000824260"/>
    </source>
</evidence>
<dbReference type="InterPro" id="IPR000212">
    <property type="entry name" value="DNA_helicase_UvrD/REP"/>
</dbReference>
<dbReference type="EMBL" id="DVFZ01000100">
    <property type="protein sequence ID" value="HIQ83492.1"/>
    <property type="molecule type" value="Genomic_DNA"/>
</dbReference>
<keyword evidence="6 11" id="KW-0238">DNA-binding</keyword>
<dbReference type="Pfam" id="PF13361">
    <property type="entry name" value="UvrD_C"/>
    <property type="match status" value="1"/>
</dbReference>
<accession>A0A9D0ZNJ1</accession>
<dbReference type="Gene3D" id="3.40.50.300">
    <property type="entry name" value="P-loop containing nucleotide triphosphate hydrolases"/>
    <property type="match status" value="2"/>
</dbReference>
<dbReference type="CDD" id="cd18807">
    <property type="entry name" value="SF1_C_UvrD"/>
    <property type="match status" value="1"/>
</dbReference>
<evidence type="ECO:0000259" key="12">
    <source>
        <dbReference type="PROSITE" id="PS51198"/>
    </source>
</evidence>
<feature type="binding site" evidence="10">
    <location>
        <begin position="26"/>
        <end position="33"/>
    </location>
    <ligand>
        <name>ATP</name>
        <dbReference type="ChEBI" id="CHEBI:30616"/>
    </ligand>
</feature>